<organism evidence="1 2">
    <name type="scientific">Desulforhabdus amnigena</name>
    <dbReference type="NCBI Taxonomy" id="40218"/>
    <lineage>
        <taxon>Bacteria</taxon>
        <taxon>Pseudomonadati</taxon>
        <taxon>Thermodesulfobacteriota</taxon>
        <taxon>Syntrophobacteria</taxon>
        <taxon>Syntrophobacterales</taxon>
        <taxon>Syntrophobacteraceae</taxon>
        <taxon>Desulforhabdus</taxon>
    </lineage>
</organism>
<dbReference type="AlphaFoldDB" id="A0A9W6FUB7"/>
<proteinExistence type="predicted"/>
<dbReference type="EMBL" id="BSDR01000001">
    <property type="protein sequence ID" value="GLI35012.1"/>
    <property type="molecule type" value="Genomic_DNA"/>
</dbReference>
<dbReference type="Proteomes" id="UP001144372">
    <property type="component" value="Unassembled WGS sequence"/>
</dbReference>
<keyword evidence="2" id="KW-1185">Reference proteome</keyword>
<comment type="caution">
    <text evidence="1">The sequence shown here is derived from an EMBL/GenBank/DDBJ whole genome shotgun (WGS) entry which is preliminary data.</text>
</comment>
<accession>A0A9W6FUB7</accession>
<sequence>MKPENLSLNDGVVLTNIMRKKSSEMNAKFSTSFWGPRTLEIPGGSQKLLSLSRVVDVDPQFFDRQKPLSLEPLVGHAGLGSEGASQVSGSPYGSLPQEWTLKARCRA</sequence>
<name>A0A9W6FUB7_9BACT</name>
<evidence type="ECO:0000313" key="2">
    <source>
        <dbReference type="Proteomes" id="UP001144372"/>
    </source>
</evidence>
<protein>
    <submittedName>
        <fullName evidence="1">Uncharacterized protein</fullName>
    </submittedName>
</protein>
<evidence type="ECO:0000313" key="1">
    <source>
        <dbReference type="EMBL" id="GLI35012.1"/>
    </source>
</evidence>
<reference evidence="1" key="1">
    <citation type="submission" date="2022-12" db="EMBL/GenBank/DDBJ databases">
        <title>Reference genome sequencing for broad-spectrum identification of bacterial and archaeal isolates by mass spectrometry.</title>
        <authorList>
            <person name="Sekiguchi Y."/>
            <person name="Tourlousse D.M."/>
        </authorList>
    </citation>
    <scope>NUCLEOTIDE SEQUENCE</scope>
    <source>
        <strain evidence="1">ASRB1</strain>
    </source>
</reference>
<gene>
    <name evidence="1" type="ORF">DAMNIGENAA_24450</name>
</gene>